<dbReference type="NCBIfam" id="TIGR00059">
    <property type="entry name" value="L17"/>
    <property type="match status" value="1"/>
</dbReference>
<evidence type="ECO:0000256" key="4">
    <source>
        <dbReference type="ARBA" id="ARBA00035494"/>
    </source>
</evidence>
<dbReference type="InterPro" id="IPR000456">
    <property type="entry name" value="Ribosomal_bL17"/>
</dbReference>
<dbReference type="EMBL" id="MGAG01000018">
    <property type="protein sequence ID" value="OGK40826.1"/>
    <property type="molecule type" value="Genomic_DNA"/>
</dbReference>
<proteinExistence type="inferred from homology"/>
<comment type="similarity">
    <text evidence="1 5">Belongs to the bacterial ribosomal protein bL17 family.</text>
</comment>
<dbReference type="PANTHER" id="PTHR14413">
    <property type="entry name" value="RIBOSOMAL PROTEIN L17"/>
    <property type="match status" value="1"/>
</dbReference>
<keyword evidence="2 5" id="KW-0689">Ribosomal protein</keyword>
<evidence type="ECO:0000256" key="1">
    <source>
        <dbReference type="ARBA" id="ARBA00008777"/>
    </source>
</evidence>
<reference evidence="7 8" key="1">
    <citation type="journal article" date="2016" name="Nat. Commun.">
        <title>Thousands of microbial genomes shed light on interconnected biogeochemical processes in an aquifer system.</title>
        <authorList>
            <person name="Anantharaman K."/>
            <person name="Brown C.T."/>
            <person name="Hug L.A."/>
            <person name="Sharon I."/>
            <person name="Castelle C.J."/>
            <person name="Probst A.J."/>
            <person name="Thomas B.C."/>
            <person name="Singh A."/>
            <person name="Wilkins M.J."/>
            <person name="Karaoz U."/>
            <person name="Brodie E.L."/>
            <person name="Williams K.H."/>
            <person name="Hubbard S.S."/>
            <person name="Banfield J.F."/>
        </authorList>
    </citation>
    <scope>NUCLEOTIDE SEQUENCE [LARGE SCALE GENOMIC DNA]</scope>
</reference>
<dbReference type="GO" id="GO:0006412">
    <property type="term" value="P:translation"/>
    <property type="evidence" value="ECO:0007669"/>
    <property type="project" value="InterPro"/>
</dbReference>
<dbReference type="GO" id="GO:0003735">
    <property type="term" value="F:structural constituent of ribosome"/>
    <property type="evidence" value="ECO:0007669"/>
    <property type="project" value="InterPro"/>
</dbReference>
<accession>A0A1F7IBT5</accession>
<evidence type="ECO:0000313" key="7">
    <source>
        <dbReference type="EMBL" id="OGK40826.1"/>
    </source>
</evidence>
<evidence type="ECO:0000256" key="2">
    <source>
        <dbReference type="ARBA" id="ARBA00022980"/>
    </source>
</evidence>
<dbReference type="PROSITE" id="PS01167">
    <property type="entry name" value="RIBOSOMAL_L17"/>
    <property type="match status" value="1"/>
</dbReference>
<dbReference type="AlphaFoldDB" id="A0A1F7IBT5"/>
<dbReference type="Proteomes" id="UP000177698">
    <property type="component" value="Unassembled WGS sequence"/>
</dbReference>
<keyword evidence="3 5" id="KW-0687">Ribonucleoprotein</keyword>
<dbReference type="STRING" id="1802056.A2954_05835"/>
<evidence type="ECO:0000256" key="3">
    <source>
        <dbReference type="ARBA" id="ARBA00023274"/>
    </source>
</evidence>
<name>A0A1F7IBT5_9BACT</name>
<dbReference type="SUPFAM" id="SSF64263">
    <property type="entry name" value="Prokaryotic ribosomal protein L17"/>
    <property type="match status" value="1"/>
</dbReference>
<evidence type="ECO:0000256" key="6">
    <source>
        <dbReference type="RuleBase" id="RU000661"/>
    </source>
</evidence>
<protein>
    <recommendedName>
        <fullName evidence="4 6">50S ribosomal protein L17</fullName>
    </recommendedName>
</protein>
<organism evidence="7 8">
    <name type="scientific">Candidatus Roizmanbacteria bacterium RIFCSPLOWO2_01_FULL_37_12</name>
    <dbReference type="NCBI Taxonomy" id="1802056"/>
    <lineage>
        <taxon>Bacteria</taxon>
        <taxon>Candidatus Roizmaniibacteriota</taxon>
    </lineage>
</organism>
<dbReference type="Gene3D" id="3.90.1030.10">
    <property type="entry name" value="Ribosomal protein L17"/>
    <property type="match status" value="1"/>
</dbReference>
<dbReference type="InterPro" id="IPR047859">
    <property type="entry name" value="Ribosomal_bL17_CS"/>
</dbReference>
<gene>
    <name evidence="7" type="ORF">A2954_05835</name>
</gene>
<dbReference type="GO" id="GO:0022625">
    <property type="term" value="C:cytosolic large ribosomal subunit"/>
    <property type="evidence" value="ECO:0007669"/>
    <property type="project" value="TreeGrafter"/>
</dbReference>
<dbReference type="PANTHER" id="PTHR14413:SF16">
    <property type="entry name" value="LARGE RIBOSOMAL SUBUNIT PROTEIN BL17M"/>
    <property type="match status" value="1"/>
</dbReference>
<dbReference type="Pfam" id="PF01196">
    <property type="entry name" value="Ribosomal_L17"/>
    <property type="match status" value="1"/>
</dbReference>
<dbReference type="InterPro" id="IPR036373">
    <property type="entry name" value="Ribosomal_bL17_sf"/>
</dbReference>
<evidence type="ECO:0000256" key="5">
    <source>
        <dbReference type="RuleBase" id="RU000660"/>
    </source>
</evidence>
<evidence type="ECO:0000313" key="8">
    <source>
        <dbReference type="Proteomes" id="UP000177698"/>
    </source>
</evidence>
<comment type="caution">
    <text evidence="7">The sequence shown here is derived from an EMBL/GenBank/DDBJ whole genome shotgun (WGS) entry which is preliminary data.</text>
</comment>
<sequence>MLVRKLAKNFIVNAKLETTLKKAKVLKSVIESLVEKSKIETEANKNYLLKHLGDKKLIRQMFKEVGSGFKDRVGGYLRIVRLGIQRADGTETARLEWTRPIVIEEKTPKKTNG</sequence>